<keyword evidence="3" id="KW-1185">Reference proteome</keyword>
<gene>
    <name evidence="2" type="ORF">DCMF_20075</name>
</gene>
<evidence type="ECO:0000256" key="1">
    <source>
        <dbReference type="SAM" id="SignalP"/>
    </source>
</evidence>
<sequence>MKSKKYQHLILCAIFLLLCLIGVTAAFADELGLSAASYKVEFLWTDGVTVMGTLDVKDGDCLDEADIPAIDASGTKIVTSWLLADSGEPFDLQTPIQQDYSLKPGEVEDYVPETPLGLMLDEQSGDAGVVSDVYGEVEDYVPEAPPGLMLEEQSGDVSVVSYVYLITDREIEIGFDTPILDSAAAAATFKVTVDGEEVDYDYLSYFDFGSYETAPAVNIRLKDPLNVGTLSGRTGTAVTPNSGTYTTLGPAAAERVKVVLIATSAETQAVWKPFYTYRQIGQKSKIHATGNAANGTLAANDSIKGVAYNGEYVINFCGEGINKMTGRAELLTQNAVEAGLCVKIVGTDQSVYQAPEYRELYVSGETTDAFTRTHIAGTLDKPIIVTTADDVMRQASTGEMDRPKSDLFYMGEAFARLFWTLGVVEGCPRTPRSFMNDYDDYNYAKHIEDAYNHAKANNMWGNGTTKMMESAEDYFTYAAMVWYEFIPESADGAWHSEAFPVNTREELKRYDPDLFRPMCGIFGEWEYFSGLSNQTAGFDTGRDGVRSGMPWFWHTQADNYNIDGEEYEELEIEHVWVISSSEVEVKFNREIKDMTAACTSSNWQIERSLDGGATWTPLSTNIRGSYLWKAITLSASNLTTGTFGEGFSGFTQEDLDERSVANGGWIPNSQQPSATALKKGEFVGVDDAVARGAGINGMIRVRFLDNTPIRDWDGNALASDNYGAEFHPWVGNVYRSPLTGVYIYADTGVSKKTIELAGYYYDSQCANNQTITYPNASGGALTPVTFDRVGQRIADYATRQNGGMKIIAEGQHAMQQSRNQENSSYHNALYVEGWGGTKFQDEAVNIERDYSLTRYKNEFLLYHEGGHGVDSYTGGSSYAPFVYTDITSAHNAATSYENGRRWYDVNNVGAYLSSRGEYVSTGSTYWHGTMRQSKDGTNDGTWTPICNRWTFWRYDPFGFEAFKRLYFDGDLGLWYCDENGVPQFGNPEYRVLPGDWKYLQYDEELNERLTLQYGLHGNGETLKIDSEDALIAWGCTNPITLNYDPYTGYSNPDFKWVSWATANIYDITLKDELNPDFPNNRYDFKGGVHYFPEEPTKSFNNPFLEYPYVKKPVRSAEDEALIAPVTGVASNLGFYSTAVLKFDFNQELTVDNVQSSFIVEVDGERMPFRFYSYKDGEVMLRLHSAVEEEQKVELTVVTTGQKIPLGSAGGLTPSAAINAQEKVYVLNNKQVDYVISMDDVERANMFVIEADFDTDYLDFEDYEIVLQVPTESVEQSYDAISGKFKLTFFIAKRDMTYTTIAPQDVAVISLRVKDNVAYGTELKGLLNDFSFTAISVDGNTTSSPDVTITNREATVIVSGHNLDLNGDYELTLEDIALVVYHYFLIGEGHSMWEEASRFDLVGNGLIDTMDIIALYRLL</sequence>
<protein>
    <recommendedName>
        <fullName evidence="4">Dockerin domain-containing protein</fullName>
    </recommendedName>
</protein>
<evidence type="ECO:0000313" key="2">
    <source>
        <dbReference type="EMBL" id="ATW26754.1"/>
    </source>
</evidence>
<dbReference type="EMBL" id="CP017634">
    <property type="protein sequence ID" value="ATW26754.1"/>
    <property type="molecule type" value="Genomic_DNA"/>
</dbReference>
<dbReference type="Proteomes" id="UP000323521">
    <property type="component" value="Chromosome"/>
</dbReference>
<organism evidence="2 3">
    <name type="scientific">Formimonas warabiya</name>
    <dbReference type="NCBI Taxonomy" id="1761012"/>
    <lineage>
        <taxon>Bacteria</taxon>
        <taxon>Bacillati</taxon>
        <taxon>Bacillota</taxon>
        <taxon>Clostridia</taxon>
        <taxon>Eubacteriales</taxon>
        <taxon>Peptococcaceae</taxon>
        <taxon>Candidatus Formimonas</taxon>
    </lineage>
</organism>
<evidence type="ECO:0008006" key="4">
    <source>
        <dbReference type="Google" id="ProtNLM"/>
    </source>
</evidence>
<keyword evidence="1" id="KW-0732">Signal</keyword>
<proteinExistence type="predicted"/>
<dbReference type="KEGG" id="fwa:DCMF_20075"/>
<reference evidence="2 3" key="1">
    <citation type="submission" date="2016-10" db="EMBL/GenBank/DDBJ databases">
        <title>Complete Genome Sequence of Peptococcaceae strain DCMF.</title>
        <authorList>
            <person name="Edwards R.J."/>
            <person name="Holland S.I."/>
            <person name="Deshpande N.P."/>
            <person name="Wong Y.K."/>
            <person name="Ertan H."/>
            <person name="Manefield M."/>
            <person name="Russell T.L."/>
            <person name="Lee M.J."/>
        </authorList>
    </citation>
    <scope>NUCLEOTIDE SEQUENCE [LARGE SCALE GENOMIC DNA]</scope>
    <source>
        <strain evidence="2 3">DCMF</strain>
    </source>
</reference>
<evidence type="ECO:0000313" key="3">
    <source>
        <dbReference type="Proteomes" id="UP000323521"/>
    </source>
</evidence>
<feature type="signal peptide" evidence="1">
    <location>
        <begin position="1"/>
        <end position="28"/>
    </location>
</feature>
<dbReference type="RefSeq" id="WP_148136073.1">
    <property type="nucleotide sequence ID" value="NZ_CP017634.1"/>
</dbReference>
<accession>A0A3G1KWA8</accession>
<feature type="chain" id="PRO_5018082971" description="Dockerin domain-containing protein" evidence="1">
    <location>
        <begin position="29"/>
        <end position="1418"/>
    </location>
</feature>
<dbReference type="OrthoDB" id="9792407at2"/>
<name>A0A3G1KWA8_FORW1</name>